<protein>
    <submittedName>
        <fullName evidence="8">Trypsin</fullName>
    </submittedName>
</protein>
<dbReference type="PRINTS" id="PR00722">
    <property type="entry name" value="CHYMOTRYPSIN"/>
</dbReference>
<dbReference type="PROSITE" id="PS50240">
    <property type="entry name" value="TRYPSIN_DOM"/>
    <property type="match status" value="1"/>
</dbReference>
<dbReference type="InterPro" id="IPR033116">
    <property type="entry name" value="TRYPSIN_SER"/>
</dbReference>
<dbReference type="PROSITE" id="PS00134">
    <property type="entry name" value="TRYPSIN_HIS"/>
    <property type="match status" value="1"/>
</dbReference>
<evidence type="ECO:0000256" key="5">
    <source>
        <dbReference type="RuleBase" id="RU363034"/>
    </source>
</evidence>
<keyword evidence="1 5" id="KW-0645">Protease</keyword>
<keyword evidence="6" id="KW-0732">Signal</keyword>
<organism evidence="8 9">
    <name type="scientific">Pseudovirgaria hyperparasitica</name>
    <dbReference type="NCBI Taxonomy" id="470096"/>
    <lineage>
        <taxon>Eukaryota</taxon>
        <taxon>Fungi</taxon>
        <taxon>Dikarya</taxon>
        <taxon>Ascomycota</taxon>
        <taxon>Pezizomycotina</taxon>
        <taxon>Dothideomycetes</taxon>
        <taxon>Dothideomycetes incertae sedis</taxon>
        <taxon>Acrospermales</taxon>
        <taxon>Acrospermaceae</taxon>
        <taxon>Pseudovirgaria</taxon>
    </lineage>
</organism>
<reference evidence="8" key="1">
    <citation type="journal article" date="2020" name="Stud. Mycol.">
        <title>101 Dothideomycetes genomes: a test case for predicting lifestyles and emergence of pathogens.</title>
        <authorList>
            <person name="Haridas S."/>
            <person name="Albert R."/>
            <person name="Binder M."/>
            <person name="Bloem J."/>
            <person name="Labutti K."/>
            <person name="Salamov A."/>
            <person name="Andreopoulos B."/>
            <person name="Baker S."/>
            <person name="Barry K."/>
            <person name="Bills G."/>
            <person name="Bluhm B."/>
            <person name="Cannon C."/>
            <person name="Castanera R."/>
            <person name="Culley D."/>
            <person name="Daum C."/>
            <person name="Ezra D."/>
            <person name="Gonzalez J."/>
            <person name="Henrissat B."/>
            <person name="Kuo A."/>
            <person name="Liang C."/>
            <person name="Lipzen A."/>
            <person name="Lutzoni F."/>
            <person name="Magnuson J."/>
            <person name="Mondo S."/>
            <person name="Nolan M."/>
            <person name="Ohm R."/>
            <person name="Pangilinan J."/>
            <person name="Park H.-J."/>
            <person name="Ramirez L."/>
            <person name="Alfaro M."/>
            <person name="Sun H."/>
            <person name="Tritt A."/>
            <person name="Yoshinaga Y."/>
            <person name="Zwiers L.-H."/>
            <person name="Turgeon B."/>
            <person name="Goodwin S."/>
            <person name="Spatafora J."/>
            <person name="Crous P."/>
            <person name="Grigoriev I."/>
        </authorList>
    </citation>
    <scope>NUCLEOTIDE SEQUENCE</scope>
    <source>
        <strain evidence="8">CBS 121739</strain>
    </source>
</reference>
<evidence type="ECO:0000313" key="8">
    <source>
        <dbReference type="EMBL" id="KAF2753830.1"/>
    </source>
</evidence>
<dbReference type="SMART" id="SM00020">
    <property type="entry name" value="Tryp_SPc"/>
    <property type="match status" value="1"/>
</dbReference>
<keyword evidence="2 5" id="KW-0378">Hydrolase</keyword>
<dbReference type="Proteomes" id="UP000799437">
    <property type="component" value="Unassembled WGS sequence"/>
</dbReference>
<evidence type="ECO:0000256" key="3">
    <source>
        <dbReference type="ARBA" id="ARBA00022825"/>
    </source>
</evidence>
<dbReference type="GO" id="GO:0004252">
    <property type="term" value="F:serine-type endopeptidase activity"/>
    <property type="evidence" value="ECO:0007669"/>
    <property type="project" value="InterPro"/>
</dbReference>
<proteinExistence type="predicted"/>
<feature type="signal peptide" evidence="6">
    <location>
        <begin position="1"/>
        <end position="19"/>
    </location>
</feature>
<sequence length="251" mass="25347">MVSTITRTAALLLPAIAAAFPAPQVSVQIVGGEAAAEGDVPFIVSLQKSGTHFCGGSLLNANTVLTAAHCSQQSPSGITVRAGSLKWASGGVTSEVSEIIVHPAYSKAIKLDSDVAIWKLSTPIEGIAYASLPEAGSSPATGSTVTVAGWGTTKEGVSGAPESLRKVDLPVISPGECKAEYGDAKISNTMLCAGPTEGGKDSCQGDSGGPLFDASKTLVGVVSWGQGCARPGFVGVYANTGVLEDFIKSHL</sequence>
<dbReference type="InterPro" id="IPR009003">
    <property type="entry name" value="Peptidase_S1_PA"/>
</dbReference>
<accession>A0A6A6VW12</accession>
<evidence type="ECO:0000259" key="7">
    <source>
        <dbReference type="PROSITE" id="PS50240"/>
    </source>
</evidence>
<dbReference type="GeneID" id="54480584"/>
<dbReference type="Pfam" id="PF00089">
    <property type="entry name" value="Trypsin"/>
    <property type="match status" value="1"/>
</dbReference>
<dbReference type="Gene3D" id="2.40.10.10">
    <property type="entry name" value="Trypsin-like serine proteases"/>
    <property type="match status" value="2"/>
</dbReference>
<evidence type="ECO:0000256" key="4">
    <source>
        <dbReference type="ARBA" id="ARBA00023157"/>
    </source>
</evidence>
<dbReference type="RefSeq" id="XP_033596281.1">
    <property type="nucleotide sequence ID" value="XM_033739530.1"/>
</dbReference>
<keyword evidence="3 5" id="KW-0720">Serine protease</keyword>
<evidence type="ECO:0000256" key="6">
    <source>
        <dbReference type="SAM" id="SignalP"/>
    </source>
</evidence>
<dbReference type="InterPro" id="IPR043504">
    <property type="entry name" value="Peptidase_S1_PA_chymotrypsin"/>
</dbReference>
<dbReference type="InterPro" id="IPR018114">
    <property type="entry name" value="TRYPSIN_HIS"/>
</dbReference>
<dbReference type="PANTHER" id="PTHR24252">
    <property type="entry name" value="ACROSIN-RELATED"/>
    <property type="match status" value="1"/>
</dbReference>
<evidence type="ECO:0000313" key="9">
    <source>
        <dbReference type="Proteomes" id="UP000799437"/>
    </source>
</evidence>
<feature type="chain" id="PRO_5025421192" evidence="6">
    <location>
        <begin position="20"/>
        <end position="251"/>
    </location>
</feature>
<dbReference type="InterPro" id="IPR001314">
    <property type="entry name" value="Peptidase_S1A"/>
</dbReference>
<dbReference type="CDD" id="cd00190">
    <property type="entry name" value="Tryp_SPc"/>
    <property type="match status" value="1"/>
</dbReference>
<dbReference type="GO" id="GO:0006508">
    <property type="term" value="P:proteolysis"/>
    <property type="evidence" value="ECO:0007669"/>
    <property type="project" value="UniProtKB-KW"/>
</dbReference>
<evidence type="ECO:0000256" key="2">
    <source>
        <dbReference type="ARBA" id="ARBA00022801"/>
    </source>
</evidence>
<keyword evidence="4" id="KW-1015">Disulfide bond</keyword>
<evidence type="ECO:0000256" key="1">
    <source>
        <dbReference type="ARBA" id="ARBA00022670"/>
    </source>
</evidence>
<dbReference type="SUPFAM" id="SSF50494">
    <property type="entry name" value="Trypsin-like serine proteases"/>
    <property type="match status" value="1"/>
</dbReference>
<dbReference type="PROSITE" id="PS00135">
    <property type="entry name" value="TRYPSIN_SER"/>
    <property type="match status" value="1"/>
</dbReference>
<dbReference type="PANTHER" id="PTHR24252:SF7">
    <property type="entry name" value="HYALIN"/>
    <property type="match status" value="1"/>
</dbReference>
<dbReference type="EMBL" id="ML996583">
    <property type="protein sequence ID" value="KAF2753830.1"/>
    <property type="molecule type" value="Genomic_DNA"/>
</dbReference>
<gene>
    <name evidence="8" type="ORF">EJ05DRAFT_173392</name>
</gene>
<dbReference type="OrthoDB" id="6380398at2759"/>
<dbReference type="InterPro" id="IPR001254">
    <property type="entry name" value="Trypsin_dom"/>
</dbReference>
<keyword evidence="9" id="KW-1185">Reference proteome</keyword>
<dbReference type="FunFam" id="2.40.10.10:FF:000077">
    <property type="entry name" value="Predicted protein"/>
    <property type="match status" value="1"/>
</dbReference>
<feature type="domain" description="Peptidase S1" evidence="7">
    <location>
        <begin position="29"/>
        <end position="251"/>
    </location>
</feature>
<name>A0A6A6VW12_9PEZI</name>
<dbReference type="AlphaFoldDB" id="A0A6A6VW12"/>